<reference evidence="1 2" key="1">
    <citation type="submission" date="2021-08" db="EMBL/GenBank/DDBJ databases">
        <title>Bactericidal Effect of Pseudomonas oryziphila sp. nov., a novel Pseudomonas Species Against Xanthomonas oryzae Reduces Disease Severity of Bacterial Leaf Streak of Rice.</title>
        <authorList>
            <person name="Yang R."/>
            <person name="Li S."/>
            <person name="Li Y."/>
            <person name="Yan Y."/>
            <person name="Fang Y."/>
            <person name="Zou L."/>
            <person name="Chen G."/>
        </authorList>
    </citation>
    <scope>NUCLEOTIDE SEQUENCE [LARGE SCALE GENOMIC DNA]</scope>
    <source>
        <strain evidence="1 2">DSM 17497</strain>
    </source>
</reference>
<protein>
    <submittedName>
        <fullName evidence="1">Uncharacterized protein</fullName>
    </submittedName>
</protein>
<evidence type="ECO:0000313" key="2">
    <source>
        <dbReference type="Proteomes" id="UP000825591"/>
    </source>
</evidence>
<name>A0ABX9AYT4_9PSED</name>
<keyword evidence="2" id="KW-1185">Reference proteome</keyword>
<dbReference type="EMBL" id="CP081966">
    <property type="protein sequence ID" value="QZP26223.1"/>
    <property type="molecule type" value="Genomic_DNA"/>
</dbReference>
<evidence type="ECO:0000313" key="1">
    <source>
        <dbReference type="EMBL" id="QZP26223.1"/>
    </source>
</evidence>
<organism evidence="1 2">
    <name type="scientific">Pseudomonas mosselii</name>
    <dbReference type="NCBI Taxonomy" id="78327"/>
    <lineage>
        <taxon>Bacteria</taxon>
        <taxon>Pseudomonadati</taxon>
        <taxon>Pseudomonadota</taxon>
        <taxon>Gammaproteobacteria</taxon>
        <taxon>Pseudomonadales</taxon>
        <taxon>Pseudomonadaceae</taxon>
        <taxon>Pseudomonas</taxon>
    </lineage>
</organism>
<accession>A0ABX9AYT4</accession>
<proteinExistence type="predicted"/>
<sequence>MFEDFNTDTINVCKQDGQKIEGLQASVQPGKVFLDRGDIAVDVGDLIERKLSNGTTETYEVLDPVFYEAFHDIPAHYQMRVKKLGVPEAKARIQRITYNISGHNARVNHDSVDNSTNTVTIGSDLQDYLSALRQVISTLEDSKRKDASEIVDAVEANLASPKPSKTVISTLLSALPHLASISTIASTIIASL</sequence>
<dbReference type="RefSeq" id="WP_028690331.1">
    <property type="nucleotide sequence ID" value="NZ_CP081966.1"/>
</dbReference>
<dbReference type="Proteomes" id="UP000825591">
    <property type="component" value="Chromosome"/>
</dbReference>
<gene>
    <name evidence="1" type="ORF">K5H97_26125</name>
</gene>